<dbReference type="EMBL" id="CAICTM010002040">
    <property type="protein sequence ID" value="CAB9527670.1"/>
    <property type="molecule type" value="Genomic_DNA"/>
</dbReference>
<organism evidence="2 3">
    <name type="scientific">Seminavis robusta</name>
    <dbReference type="NCBI Taxonomy" id="568900"/>
    <lineage>
        <taxon>Eukaryota</taxon>
        <taxon>Sar</taxon>
        <taxon>Stramenopiles</taxon>
        <taxon>Ochrophyta</taxon>
        <taxon>Bacillariophyta</taxon>
        <taxon>Bacillariophyceae</taxon>
        <taxon>Bacillariophycidae</taxon>
        <taxon>Naviculales</taxon>
        <taxon>Naviculaceae</taxon>
        <taxon>Seminavis</taxon>
    </lineage>
</organism>
<feature type="region of interest" description="Disordered" evidence="1">
    <location>
        <begin position="101"/>
        <end position="133"/>
    </location>
</feature>
<gene>
    <name evidence="2" type="ORF">SEMRO_2042_G312300.1</name>
</gene>
<proteinExistence type="predicted"/>
<reference evidence="2" key="1">
    <citation type="submission" date="2020-06" db="EMBL/GenBank/DDBJ databases">
        <authorList>
            <consortium name="Plant Systems Biology data submission"/>
        </authorList>
    </citation>
    <scope>NUCLEOTIDE SEQUENCE</scope>
    <source>
        <strain evidence="2">D6</strain>
    </source>
</reference>
<evidence type="ECO:0000256" key="1">
    <source>
        <dbReference type="SAM" id="MobiDB-lite"/>
    </source>
</evidence>
<evidence type="ECO:0000313" key="3">
    <source>
        <dbReference type="Proteomes" id="UP001153069"/>
    </source>
</evidence>
<evidence type="ECO:0000313" key="2">
    <source>
        <dbReference type="EMBL" id="CAB9527670.1"/>
    </source>
</evidence>
<feature type="compositionally biased region" description="Acidic residues" evidence="1">
    <location>
        <begin position="103"/>
        <end position="113"/>
    </location>
</feature>
<dbReference type="Proteomes" id="UP001153069">
    <property type="component" value="Unassembled WGS sequence"/>
</dbReference>
<feature type="region of interest" description="Disordered" evidence="1">
    <location>
        <begin position="44"/>
        <end position="72"/>
    </location>
</feature>
<feature type="region of interest" description="Disordered" evidence="1">
    <location>
        <begin position="222"/>
        <end position="268"/>
    </location>
</feature>
<protein>
    <submittedName>
        <fullName evidence="2">Uncharacterized protein</fullName>
    </submittedName>
</protein>
<dbReference type="AlphaFoldDB" id="A0A9N8EWK6"/>
<keyword evidence="3" id="KW-1185">Reference proteome</keyword>
<sequence>MPVPSYVVFPCADDAFWCDDDDDSSICIFAEYDLCRWCEHAPRRGPAREQQEKPHSDMSLPAPPKRRLSLQAPVVFDGDEQRRQSATSLPALPRRQASAVLVLDDEEDDDETESSCSRLDQMSREDLPTAPRRRSTLTLDDEGLAELQSLFTQEHEDEEDDGYVHWPCHVRHSHHDLLLDDDRAIDFGSVSSTEGRCDGHDTCMMPPRLPQRQNSHVGLDSIAASPCQRQRRQERQSPPTRRRFRPTTTAESLPCQPMVPFTFTSRSA</sequence>
<name>A0A9N8EWK6_9STRA</name>
<comment type="caution">
    <text evidence="2">The sequence shown here is derived from an EMBL/GenBank/DDBJ whole genome shotgun (WGS) entry which is preliminary data.</text>
</comment>
<feature type="compositionally biased region" description="Basic and acidic residues" evidence="1">
    <location>
        <begin position="44"/>
        <end position="56"/>
    </location>
</feature>
<accession>A0A9N8EWK6</accession>